<evidence type="ECO:0000256" key="1">
    <source>
        <dbReference type="ARBA" id="ARBA00002965"/>
    </source>
</evidence>
<dbReference type="CTD" id="5443"/>
<evidence type="ECO:0000256" key="6">
    <source>
        <dbReference type="ARBA" id="ARBA00022685"/>
    </source>
</evidence>
<dbReference type="InterPro" id="IPR001941">
    <property type="entry name" value="PMOC"/>
</dbReference>
<dbReference type="GO" id="GO:0007218">
    <property type="term" value="P:neuropeptide signaling pathway"/>
    <property type="evidence" value="ECO:0007669"/>
    <property type="project" value="UniProtKB-KW"/>
</dbReference>
<feature type="compositionally biased region" description="Acidic residues" evidence="10">
    <location>
        <begin position="164"/>
        <end position="174"/>
    </location>
</feature>
<dbReference type="RefSeq" id="XP_023802001.1">
    <property type="nucleotide sequence ID" value="XM_023946233.1"/>
</dbReference>
<keyword evidence="16" id="KW-1185">Reference proteome</keyword>
<evidence type="ECO:0000256" key="9">
    <source>
        <dbReference type="ARBA" id="ARBA00023205"/>
    </source>
</evidence>
<sequence length="217" mass="24486">MGSGMVPVALVLILWNSAGAWDPCPENPECRDPGGEAGIPACPGSCGSRLSWESPVFPGNGERQPLPAVGARGYVMSHFRWNRFGRRNSSDPGARKREFPPGTPALSRIWEEAGRDGKRSYSMEHFRWGKPVGRKRRPVKVYPNGAQEEWEENSQPEFRREEPWGEGEEGEEGGWEFPWDSRKEKRYGGFMSSERMRRPLVTLFKNAIGKSFSKDGQ</sequence>
<keyword evidence="8 11" id="KW-0732">Signal</keyword>
<comment type="subcellular location">
    <subcellularLocation>
        <location evidence="3">Secreted</location>
    </subcellularLocation>
</comment>
<proteinExistence type="inferred from homology"/>
<dbReference type="AlphaFoldDB" id="A0A8C0ZAA2"/>
<dbReference type="GO" id="GO:0005179">
    <property type="term" value="F:hormone activity"/>
    <property type="evidence" value="ECO:0007669"/>
    <property type="project" value="UniProtKB-KW"/>
</dbReference>
<reference evidence="15" key="2">
    <citation type="submission" date="2025-09" db="UniProtKB">
        <authorList>
            <consortium name="Ensembl"/>
        </authorList>
    </citation>
    <scope>IDENTIFICATION</scope>
</reference>
<gene>
    <name evidence="15" type="primary">POMC</name>
</gene>
<evidence type="ECO:0000256" key="5">
    <source>
        <dbReference type="ARBA" id="ARBA00022525"/>
    </source>
</evidence>
<dbReference type="SMART" id="SM01365">
    <property type="entry name" value="Op_neuropeptide"/>
    <property type="match status" value="1"/>
</dbReference>
<evidence type="ECO:0000256" key="8">
    <source>
        <dbReference type="ARBA" id="ARBA00022729"/>
    </source>
</evidence>
<evidence type="ECO:0000313" key="15">
    <source>
        <dbReference type="Ensembl" id="ENSCCEP00000005621.1"/>
    </source>
</evidence>
<dbReference type="KEGG" id="ccae:111943219"/>
<feature type="region of interest" description="Disordered" evidence="10">
    <location>
        <begin position="136"/>
        <end position="178"/>
    </location>
</feature>
<feature type="domain" description="Opiodes neuropeptide" evidence="14">
    <location>
        <begin position="187"/>
        <end position="215"/>
    </location>
</feature>
<reference evidence="15" key="1">
    <citation type="submission" date="2025-08" db="UniProtKB">
        <authorList>
            <consortium name="Ensembl"/>
        </authorList>
    </citation>
    <scope>IDENTIFICATION</scope>
</reference>
<evidence type="ECO:0000259" key="14">
    <source>
        <dbReference type="SMART" id="SM01365"/>
    </source>
</evidence>
<evidence type="ECO:0000259" key="13">
    <source>
        <dbReference type="SMART" id="SM01364"/>
    </source>
</evidence>
<dbReference type="PANTHER" id="PTHR11416">
    <property type="entry name" value="PRO-OPIOMELANOCORTIN"/>
    <property type="match status" value="1"/>
</dbReference>
<organism evidence="15 16">
    <name type="scientific">Cyanistes caeruleus</name>
    <name type="common">Eurasian blue tit</name>
    <name type="synonym">Parus caeruleus</name>
    <dbReference type="NCBI Taxonomy" id="156563"/>
    <lineage>
        <taxon>Eukaryota</taxon>
        <taxon>Metazoa</taxon>
        <taxon>Chordata</taxon>
        <taxon>Craniata</taxon>
        <taxon>Vertebrata</taxon>
        <taxon>Euteleostomi</taxon>
        <taxon>Archelosauria</taxon>
        <taxon>Archosauria</taxon>
        <taxon>Dinosauria</taxon>
        <taxon>Saurischia</taxon>
        <taxon>Theropoda</taxon>
        <taxon>Coelurosauria</taxon>
        <taxon>Aves</taxon>
        <taxon>Neognathae</taxon>
        <taxon>Neoaves</taxon>
        <taxon>Telluraves</taxon>
        <taxon>Australaves</taxon>
        <taxon>Passeriformes</taxon>
        <taxon>Paridae</taxon>
        <taxon>Cyanistes</taxon>
    </lineage>
</organism>
<evidence type="ECO:0000256" key="4">
    <source>
        <dbReference type="ARBA" id="ARBA00005832"/>
    </source>
</evidence>
<keyword evidence="5" id="KW-0964">Secreted</keyword>
<evidence type="ECO:0000256" key="3">
    <source>
        <dbReference type="ARBA" id="ARBA00004613"/>
    </source>
</evidence>
<keyword evidence="9" id="KW-0257">Endorphin</keyword>
<dbReference type="GeneID" id="111943219"/>
<feature type="domain" description="Pro-opiomelanocortin N-terminal" evidence="13">
    <location>
        <begin position="23"/>
        <end position="67"/>
    </location>
</feature>
<dbReference type="PANTHER" id="PTHR11416:SF7">
    <property type="entry name" value="PRO-OPIOMELANOCORTIN"/>
    <property type="match status" value="1"/>
</dbReference>
<name>A0A8C0ZAA2_CYACU</name>
<dbReference type="InterPro" id="IPR050878">
    <property type="entry name" value="POMC-derived_peptides"/>
</dbReference>
<protein>
    <submittedName>
        <fullName evidence="15">Proopiomelanocortin</fullName>
    </submittedName>
</protein>
<keyword evidence="6" id="KW-0165">Cleavage on pair of basic residues</keyword>
<comment type="similarity">
    <text evidence="4">Belongs to the POMC family.</text>
</comment>
<dbReference type="GO" id="GO:0030141">
    <property type="term" value="C:secretory granule"/>
    <property type="evidence" value="ECO:0007669"/>
    <property type="project" value="TreeGrafter"/>
</dbReference>
<keyword evidence="7" id="KW-0372">Hormone</keyword>
<dbReference type="Proteomes" id="UP000694410">
    <property type="component" value="Unplaced"/>
</dbReference>
<evidence type="ECO:0000259" key="12">
    <source>
        <dbReference type="SMART" id="SM01363"/>
    </source>
</evidence>
<feature type="domain" description="Pro-opiomelanocortin/corticotropin ACTH central region" evidence="12">
    <location>
        <begin position="120"/>
        <end position="158"/>
    </location>
</feature>
<dbReference type="OrthoDB" id="8962839at2759"/>
<dbReference type="Ensembl" id="ENSCCET00000009262.1">
    <property type="protein sequence ID" value="ENSCCEP00000005621.1"/>
    <property type="gene ID" value="ENSCCEG00000006160.1"/>
</dbReference>
<comment type="function">
    <text evidence="2">Endogenous opiate.</text>
</comment>
<dbReference type="SMART" id="SM01364">
    <property type="entry name" value="NPP"/>
    <property type="match status" value="1"/>
</dbReference>
<dbReference type="GO" id="GO:0001664">
    <property type="term" value="F:G protein-coupled receptor binding"/>
    <property type="evidence" value="ECO:0007669"/>
    <property type="project" value="TreeGrafter"/>
</dbReference>
<dbReference type="SMART" id="SM01363">
    <property type="entry name" value="ACTH_domain"/>
    <property type="match status" value="1"/>
</dbReference>
<dbReference type="PRINTS" id="PR00383">
    <property type="entry name" value="MELANOCORTIN"/>
</dbReference>
<evidence type="ECO:0000256" key="10">
    <source>
        <dbReference type="SAM" id="MobiDB-lite"/>
    </source>
</evidence>
<accession>A0A8C0ZAA2</accession>
<comment type="function">
    <text evidence="1">Stimulates the adrenal glands to release cortisol.</text>
</comment>
<evidence type="ECO:0000256" key="2">
    <source>
        <dbReference type="ARBA" id="ARBA00003192"/>
    </source>
</evidence>
<dbReference type="Pfam" id="PF08384">
    <property type="entry name" value="NPP"/>
    <property type="match status" value="1"/>
</dbReference>
<dbReference type="InterPro" id="IPR013532">
    <property type="entry name" value="Opioid_neuropept"/>
</dbReference>
<dbReference type="GO" id="GO:2000852">
    <property type="term" value="P:regulation of corticosterone secretion"/>
    <property type="evidence" value="ECO:0007669"/>
    <property type="project" value="TreeGrafter"/>
</dbReference>
<dbReference type="Pfam" id="PF00976">
    <property type="entry name" value="ACTH_domain"/>
    <property type="match status" value="2"/>
</dbReference>
<feature type="chain" id="PRO_5034194757" evidence="11">
    <location>
        <begin position="21"/>
        <end position="217"/>
    </location>
</feature>
<dbReference type="GO" id="GO:0005615">
    <property type="term" value="C:extracellular space"/>
    <property type="evidence" value="ECO:0007669"/>
    <property type="project" value="TreeGrafter"/>
</dbReference>
<evidence type="ECO:0000256" key="11">
    <source>
        <dbReference type="SAM" id="SignalP"/>
    </source>
</evidence>
<feature type="signal peptide" evidence="11">
    <location>
        <begin position="1"/>
        <end position="20"/>
    </location>
</feature>
<dbReference type="InterPro" id="IPR013593">
    <property type="entry name" value="Melanocortin_N"/>
</dbReference>
<dbReference type="Pfam" id="PF08035">
    <property type="entry name" value="Op_neuropeptide"/>
    <property type="match status" value="1"/>
</dbReference>
<evidence type="ECO:0000313" key="16">
    <source>
        <dbReference type="Proteomes" id="UP000694410"/>
    </source>
</evidence>
<dbReference type="InterPro" id="IPR013531">
    <property type="entry name" value="Mcrtin_ACTH_cent"/>
</dbReference>
<evidence type="ECO:0000256" key="7">
    <source>
        <dbReference type="ARBA" id="ARBA00022702"/>
    </source>
</evidence>